<reference evidence="7 8" key="1">
    <citation type="submission" date="2017-04" db="EMBL/GenBank/DDBJ databases">
        <authorList>
            <person name="Afonso C.L."/>
            <person name="Miller P.J."/>
            <person name="Scott M.A."/>
            <person name="Spackman E."/>
            <person name="Goraichik I."/>
            <person name="Dimitrov K.M."/>
            <person name="Suarez D.L."/>
            <person name="Swayne D.E."/>
        </authorList>
    </citation>
    <scope>NUCLEOTIDE SEQUENCE [LARGE SCALE GENOMIC DNA]</scope>
    <source>
        <strain evidence="7 8">USBA 355</strain>
    </source>
</reference>
<dbReference type="PANTHER" id="PTHR11699">
    <property type="entry name" value="ALDEHYDE DEHYDROGENASE-RELATED"/>
    <property type="match status" value="1"/>
</dbReference>
<dbReference type="RefSeq" id="WP_085121241.1">
    <property type="nucleotide sequence ID" value="NZ_FWZX01000002.1"/>
</dbReference>
<comment type="similarity">
    <text evidence="1 4">Belongs to the aldehyde dehydrogenase family.</text>
</comment>
<dbReference type="InterPro" id="IPR016162">
    <property type="entry name" value="Ald_DH_N"/>
</dbReference>
<dbReference type="Gene3D" id="3.40.605.10">
    <property type="entry name" value="Aldehyde Dehydrogenase, Chain A, domain 1"/>
    <property type="match status" value="1"/>
</dbReference>
<dbReference type="Proteomes" id="UP000192917">
    <property type="component" value="Unassembled WGS sequence"/>
</dbReference>
<dbReference type="SUPFAM" id="SSF53720">
    <property type="entry name" value="ALDH-like"/>
    <property type="match status" value="1"/>
</dbReference>
<dbReference type="Gene3D" id="3.40.309.10">
    <property type="entry name" value="Aldehyde Dehydrogenase, Chain A, domain 2"/>
    <property type="match status" value="1"/>
</dbReference>
<dbReference type="GO" id="GO:0016620">
    <property type="term" value="F:oxidoreductase activity, acting on the aldehyde or oxo group of donors, NAD or NADP as acceptor"/>
    <property type="evidence" value="ECO:0007669"/>
    <property type="project" value="InterPro"/>
</dbReference>
<organism evidence="7 8">
    <name type="scientific">Tistlia consotensis USBA 355</name>
    <dbReference type="NCBI Taxonomy" id="560819"/>
    <lineage>
        <taxon>Bacteria</taxon>
        <taxon>Pseudomonadati</taxon>
        <taxon>Pseudomonadota</taxon>
        <taxon>Alphaproteobacteria</taxon>
        <taxon>Rhodospirillales</taxon>
        <taxon>Rhodovibrionaceae</taxon>
        <taxon>Tistlia</taxon>
    </lineage>
</organism>
<dbReference type="STRING" id="560819.SAMN05428998_102170"/>
<feature type="active site" evidence="3">
    <location>
        <position position="252"/>
    </location>
</feature>
<evidence type="ECO:0000313" key="7">
    <source>
        <dbReference type="EMBL" id="SME98413.1"/>
    </source>
</evidence>
<proteinExistence type="inferred from homology"/>
<dbReference type="Pfam" id="PF00171">
    <property type="entry name" value="Aldedh"/>
    <property type="match status" value="1"/>
</dbReference>
<keyword evidence="2 4" id="KW-0560">Oxidoreductase</keyword>
<gene>
    <name evidence="7" type="ORF">SAMN05428998_102170</name>
</gene>
<protein>
    <submittedName>
        <fullName evidence="7">Aldehyde dehydrogenase (NAD+)</fullName>
    </submittedName>
</protein>
<dbReference type="InterPro" id="IPR016163">
    <property type="entry name" value="Ald_DH_C"/>
</dbReference>
<dbReference type="EMBL" id="FWZX01000002">
    <property type="protein sequence ID" value="SME98413.1"/>
    <property type="molecule type" value="Genomic_DNA"/>
</dbReference>
<name>A0A1Y6BDV0_9PROT</name>
<evidence type="ECO:0000256" key="3">
    <source>
        <dbReference type="PROSITE-ProRule" id="PRU10007"/>
    </source>
</evidence>
<sequence>MTDLPSILPNLIGGEERPAESGRSFANVNPHDGSEICQVARSEAADVSAAVAAARAAQPGWAATPAVQRGHILHQVMNALEARADEIAAAVAAEAGKRLKDSKGEVGGAILCGRFFAGEGQRLFGRTMPSGTPNKYNMTVRTPCGVAGLIIAANTPAPNFAWKVFPALICGNAVVLKSAEDTPVSAWLMARICEEAGLPKGVLNVVHGLGAEAGQPLVDHPGVDVLSFTGSTAVGRRIAESCGRQLKKLSLELGGKNPFVVCDDADLDNAVKWACLSAYSNAGQRCAAGSRFLVFESVYEAFRDKLVEATRAQKLGVEEDCDLGPVINERQLNNMLGAIERATGKGAKVLIGGRRAGDKGCYLEPTVVEGAAPDDEISQTELFGPVASLYRVRDFAQALAMANDHPYGLTACIHTRSLDRALAFSHGVQAGATVVNAGTYGSEPHMPFGGPKQSGNGTREPGTEALDVYSELKDIYLNVDPAKL</sequence>
<dbReference type="InterPro" id="IPR016161">
    <property type="entry name" value="Ald_DH/histidinol_DH"/>
</dbReference>
<keyword evidence="8" id="KW-1185">Reference proteome</keyword>
<feature type="domain" description="Aldehyde dehydrogenase" evidence="6">
    <location>
        <begin position="20"/>
        <end position="474"/>
    </location>
</feature>
<evidence type="ECO:0000313" key="8">
    <source>
        <dbReference type="Proteomes" id="UP000192917"/>
    </source>
</evidence>
<evidence type="ECO:0000256" key="2">
    <source>
        <dbReference type="ARBA" id="ARBA00023002"/>
    </source>
</evidence>
<dbReference type="PROSITE" id="PS00687">
    <property type="entry name" value="ALDEHYDE_DEHYDR_GLU"/>
    <property type="match status" value="1"/>
</dbReference>
<dbReference type="InterPro" id="IPR015590">
    <property type="entry name" value="Aldehyde_DH_dom"/>
</dbReference>
<dbReference type="FunFam" id="3.40.605.10:FF:000007">
    <property type="entry name" value="NAD/NADP-dependent betaine aldehyde dehydrogenase"/>
    <property type="match status" value="1"/>
</dbReference>
<evidence type="ECO:0000259" key="6">
    <source>
        <dbReference type="Pfam" id="PF00171"/>
    </source>
</evidence>
<dbReference type="InterPro" id="IPR029510">
    <property type="entry name" value="Ald_DH_CS_GLU"/>
</dbReference>
<evidence type="ECO:0000256" key="1">
    <source>
        <dbReference type="ARBA" id="ARBA00009986"/>
    </source>
</evidence>
<feature type="region of interest" description="Disordered" evidence="5">
    <location>
        <begin position="1"/>
        <end position="28"/>
    </location>
</feature>
<dbReference type="InterPro" id="IPR016160">
    <property type="entry name" value="Ald_DH_CS_CYS"/>
</dbReference>
<evidence type="ECO:0000256" key="4">
    <source>
        <dbReference type="RuleBase" id="RU003345"/>
    </source>
</evidence>
<accession>A0A1Y6BDV0</accession>
<evidence type="ECO:0000256" key="5">
    <source>
        <dbReference type="SAM" id="MobiDB-lite"/>
    </source>
</evidence>
<dbReference type="AlphaFoldDB" id="A0A1Y6BDV0"/>
<dbReference type="PROSITE" id="PS00070">
    <property type="entry name" value="ALDEHYDE_DEHYDR_CYS"/>
    <property type="match status" value="1"/>
</dbReference>